<dbReference type="Proteomes" id="UP000006222">
    <property type="component" value="Unassembled WGS sequence"/>
</dbReference>
<dbReference type="AlphaFoldDB" id="F2AQ85"/>
<reference evidence="2 3" key="1">
    <citation type="journal article" date="2013" name="Mar. Genomics">
        <title>Expression of sulfatases in Rhodopirellula baltica and the diversity of sulfatases in the genus Rhodopirellula.</title>
        <authorList>
            <person name="Wegner C.E."/>
            <person name="Richter-Heitmann T."/>
            <person name="Klindworth A."/>
            <person name="Klockow C."/>
            <person name="Richter M."/>
            <person name="Achstetter T."/>
            <person name="Glockner F.O."/>
            <person name="Harder J."/>
        </authorList>
    </citation>
    <scope>NUCLEOTIDE SEQUENCE [LARGE SCALE GENOMIC DNA]</scope>
    <source>
        <strain evidence="2 3">WH47</strain>
    </source>
</reference>
<gene>
    <name evidence="2" type="ORF">RBWH47_04612</name>
</gene>
<evidence type="ECO:0000313" key="2">
    <source>
        <dbReference type="EMBL" id="EGF28171.1"/>
    </source>
</evidence>
<sequence length="47" mass="4874">MDRGAGRVAWLHAAGDEGSLGERLGEDEDGEWNSGDRSDGASASRLG</sequence>
<comment type="caution">
    <text evidence="2">The sequence shown here is derived from an EMBL/GenBank/DDBJ whole genome shotgun (WGS) entry which is preliminary data.</text>
</comment>
<proteinExistence type="predicted"/>
<protein>
    <submittedName>
        <fullName evidence="2">Uncharacterized protein</fullName>
    </submittedName>
</protein>
<accession>F2AQ85</accession>
<evidence type="ECO:0000256" key="1">
    <source>
        <dbReference type="SAM" id="MobiDB-lite"/>
    </source>
</evidence>
<dbReference type="EMBL" id="AFAR01000108">
    <property type="protein sequence ID" value="EGF28171.1"/>
    <property type="molecule type" value="Genomic_DNA"/>
</dbReference>
<feature type="region of interest" description="Disordered" evidence="1">
    <location>
        <begin position="1"/>
        <end position="47"/>
    </location>
</feature>
<evidence type="ECO:0000313" key="3">
    <source>
        <dbReference type="Proteomes" id="UP000006222"/>
    </source>
</evidence>
<name>F2AQ85_RHOBT</name>
<organism evidence="2 3">
    <name type="scientific">Rhodopirellula baltica WH47</name>
    <dbReference type="NCBI Taxonomy" id="991778"/>
    <lineage>
        <taxon>Bacteria</taxon>
        <taxon>Pseudomonadati</taxon>
        <taxon>Planctomycetota</taxon>
        <taxon>Planctomycetia</taxon>
        <taxon>Pirellulales</taxon>
        <taxon>Pirellulaceae</taxon>
        <taxon>Rhodopirellula</taxon>
    </lineage>
</organism>